<dbReference type="GO" id="GO:0005737">
    <property type="term" value="C:cytoplasm"/>
    <property type="evidence" value="ECO:0007669"/>
    <property type="project" value="TreeGrafter"/>
</dbReference>
<evidence type="ECO:0000313" key="2">
    <source>
        <dbReference type="EMBL" id="KAG2189345.1"/>
    </source>
</evidence>
<dbReference type="SUPFAM" id="SSF52540">
    <property type="entry name" value="P-loop containing nucleoside triphosphate hydrolases"/>
    <property type="match status" value="1"/>
</dbReference>
<keyword evidence="3" id="KW-1185">Reference proteome</keyword>
<accession>A0A8H7QCI5</accession>
<dbReference type="PANTHER" id="PTHR23408">
    <property type="entry name" value="METHYLMALONYL-COA MUTASE"/>
    <property type="match status" value="1"/>
</dbReference>
<dbReference type="Gene3D" id="1.10.287.130">
    <property type="match status" value="1"/>
</dbReference>
<dbReference type="Proteomes" id="UP000612746">
    <property type="component" value="Unassembled WGS sequence"/>
</dbReference>
<dbReference type="Pfam" id="PF03308">
    <property type="entry name" value="MeaB"/>
    <property type="match status" value="1"/>
</dbReference>
<dbReference type="Gene3D" id="1.20.5.170">
    <property type="match status" value="1"/>
</dbReference>
<dbReference type="Gene3D" id="3.40.50.300">
    <property type="entry name" value="P-loop containing nucleotide triphosphate hydrolases"/>
    <property type="match status" value="1"/>
</dbReference>
<dbReference type="OrthoDB" id="1476984at2759"/>
<sequence>MPANASRPLIYQGARHAIASNNTSTTDRSSSFAPAYSHSKNTKIQAPLIAAYSTVASSKTLKLSEQLAQGSRYALAKSITLVESSRSDHRAQAQQLLSYILKKQRDQPLTKPTFRIGLSGSPGVGKSTFIEAFGMYLLEQGHKVAVLAVDPSSSRTGGSILGDKTRMTELSRADDAYVRPSPSRGTLGGVSNIQDFTSRFYLNQLLTNFTAAGYDVTLVETVGVGQSETMVAEMVDMFVLLVGPGGGDELQGLKKGIVELSDLVVVNKADGKLADAARAVSMDYTSAIKFLQPPSPLWKTKVLRVSSRENTGIDKAWEAMKSYFDTMTSANKLTEKRGAQRKVWMWRQITSELVDRLNSDDKVKQHVAELESKVFDGKMTSGQAADSVVDVFLNKVKEDRI</sequence>
<comment type="similarity">
    <text evidence="1">Belongs to the SIMIBI class G3E GTPase family. ArgK/MeaB subfamily.</text>
</comment>
<proteinExistence type="inferred from homology"/>
<evidence type="ECO:0000313" key="3">
    <source>
        <dbReference type="Proteomes" id="UP000612746"/>
    </source>
</evidence>
<dbReference type="AlphaFoldDB" id="A0A8H7QCI5"/>
<dbReference type="EMBL" id="JAEPRA010000001">
    <property type="protein sequence ID" value="KAG2189345.1"/>
    <property type="molecule type" value="Genomic_DNA"/>
</dbReference>
<dbReference type="GO" id="GO:0003924">
    <property type="term" value="F:GTPase activity"/>
    <property type="evidence" value="ECO:0007669"/>
    <property type="project" value="InterPro"/>
</dbReference>
<reference evidence="2" key="1">
    <citation type="submission" date="2020-12" db="EMBL/GenBank/DDBJ databases">
        <title>Metabolic potential, ecology and presence of endohyphal bacteria is reflected in genomic diversity of Mucoromycotina.</title>
        <authorList>
            <person name="Muszewska A."/>
            <person name="Okrasinska A."/>
            <person name="Steczkiewicz K."/>
            <person name="Drgas O."/>
            <person name="Orlowska M."/>
            <person name="Perlinska-Lenart U."/>
            <person name="Aleksandrzak-Piekarczyk T."/>
            <person name="Szatraj K."/>
            <person name="Zielenkiewicz U."/>
            <person name="Pilsyk S."/>
            <person name="Malc E."/>
            <person name="Mieczkowski P."/>
            <person name="Kruszewska J.S."/>
            <person name="Biernat P."/>
            <person name="Pawlowska J."/>
        </authorList>
    </citation>
    <scope>NUCLEOTIDE SEQUENCE</scope>
    <source>
        <strain evidence="2">WA0000051536</strain>
    </source>
</reference>
<dbReference type="InterPro" id="IPR005129">
    <property type="entry name" value="GTPase_ArgK"/>
</dbReference>
<protein>
    <submittedName>
        <fullName evidence="2">Uncharacterized protein</fullName>
    </submittedName>
</protein>
<gene>
    <name evidence="2" type="ORF">INT44_004487</name>
</gene>
<name>A0A8H7QCI5_9FUNG</name>
<dbReference type="PANTHER" id="PTHR23408:SF3">
    <property type="entry name" value="METHYLMALONIC ACIDURIA TYPE A PROTEIN, MITOCHONDRIAL"/>
    <property type="match status" value="1"/>
</dbReference>
<dbReference type="NCBIfam" id="NF006958">
    <property type="entry name" value="PRK09435.1"/>
    <property type="match status" value="1"/>
</dbReference>
<organism evidence="2 3">
    <name type="scientific">Umbelopsis vinacea</name>
    <dbReference type="NCBI Taxonomy" id="44442"/>
    <lineage>
        <taxon>Eukaryota</taxon>
        <taxon>Fungi</taxon>
        <taxon>Fungi incertae sedis</taxon>
        <taxon>Mucoromycota</taxon>
        <taxon>Mucoromycotina</taxon>
        <taxon>Umbelopsidomycetes</taxon>
        <taxon>Umbelopsidales</taxon>
        <taxon>Umbelopsidaceae</taxon>
        <taxon>Umbelopsis</taxon>
    </lineage>
</organism>
<comment type="caution">
    <text evidence="2">The sequence shown here is derived from an EMBL/GenBank/DDBJ whole genome shotgun (WGS) entry which is preliminary data.</text>
</comment>
<dbReference type="InterPro" id="IPR027417">
    <property type="entry name" value="P-loop_NTPase"/>
</dbReference>
<dbReference type="CDD" id="cd03114">
    <property type="entry name" value="MMAA-like"/>
    <property type="match status" value="1"/>
</dbReference>
<evidence type="ECO:0000256" key="1">
    <source>
        <dbReference type="ARBA" id="ARBA00009625"/>
    </source>
</evidence>
<dbReference type="NCBIfam" id="TIGR00750">
    <property type="entry name" value="lao"/>
    <property type="match status" value="1"/>
</dbReference>
<dbReference type="GO" id="GO:0005525">
    <property type="term" value="F:GTP binding"/>
    <property type="evidence" value="ECO:0007669"/>
    <property type="project" value="InterPro"/>
</dbReference>